<dbReference type="EMBL" id="JBHTGP010000005">
    <property type="protein sequence ID" value="MFD0684887.1"/>
    <property type="molecule type" value="Genomic_DNA"/>
</dbReference>
<evidence type="ECO:0000313" key="3">
    <source>
        <dbReference type="Proteomes" id="UP001597063"/>
    </source>
</evidence>
<organism evidence="2 3">
    <name type="scientific">Actinomadura fibrosa</name>
    <dbReference type="NCBI Taxonomy" id="111802"/>
    <lineage>
        <taxon>Bacteria</taxon>
        <taxon>Bacillati</taxon>
        <taxon>Actinomycetota</taxon>
        <taxon>Actinomycetes</taxon>
        <taxon>Streptosporangiales</taxon>
        <taxon>Thermomonosporaceae</taxon>
        <taxon>Actinomadura</taxon>
    </lineage>
</organism>
<protein>
    <recommendedName>
        <fullName evidence="4">Adhesin domain-containing protein</fullName>
    </recommendedName>
</protein>
<reference evidence="3" key="1">
    <citation type="journal article" date="2019" name="Int. J. Syst. Evol. Microbiol.">
        <title>The Global Catalogue of Microorganisms (GCM) 10K type strain sequencing project: providing services to taxonomists for standard genome sequencing and annotation.</title>
        <authorList>
            <consortium name="The Broad Institute Genomics Platform"/>
            <consortium name="The Broad Institute Genome Sequencing Center for Infectious Disease"/>
            <person name="Wu L."/>
            <person name="Ma J."/>
        </authorList>
    </citation>
    <scope>NUCLEOTIDE SEQUENCE [LARGE SCALE GENOMIC DNA]</scope>
    <source>
        <strain evidence="3">JCM 9371</strain>
    </source>
</reference>
<keyword evidence="1" id="KW-1133">Transmembrane helix</keyword>
<sequence length="276" mass="29215">MTMDETSAAAPSGELARPRRRGVWIVLAVLTAVAVVVPSGLRLSVQAIRRTSTAVTPYQHAIKEVRLDMAQANVSVAPGPAGEARVYKRLSWAVTEPRVDEQLVGDVLYVTFRCADPEDSLSGLGCDGDIDVQVPPGARVSAVSRVGRIDVRGLTGDLDLRTGSGRIGLADVRGRVRVRARSGEIAATGLASPEILAQVSSGRLDLRCAEPPGSVEATAGSGAVRLIVPPGSRYRVVGWTGSGTAHLNRALADDRSERRLSVYSDSGSTYVDYRDD</sequence>
<keyword evidence="1" id="KW-0812">Transmembrane</keyword>
<comment type="caution">
    <text evidence="2">The sequence shown here is derived from an EMBL/GenBank/DDBJ whole genome shotgun (WGS) entry which is preliminary data.</text>
</comment>
<gene>
    <name evidence="2" type="ORF">ACFQZM_10285</name>
</gene>
<name>A0ABW2XEN0_9ACTN</name>
<evidence type="ECO:0000313" key="2">
    <source>
        <dbReference type="EMBL" id="MFD0684887.1"/>
    </source>
</evidence>
<proteinExistence type="predicted"/>
<feature type="transmembrane region" description="Helical" evidence="1">
    <location>
        <begin position="22"/>
        <end position="41"/>
    </location>
</feature>
<keyword evidence="1" id="KW-0472">Membrane</keyword>
<accession>A0ABW2XEN0</accession>
<keyword evidence="3" id="KW-1185">Reference proteome</keyword>
<evidence type="ECO:0008006" key="4">
    <source>
        <dbReference type="Google" id="ProtNLM"/>
    </source>
</evidence>
<evidence type="ECO:0000256" key="1">
    <source>
        <dbReference type="SAM" id="Phobius"/>
    </source>
</evidence>
<dbReference type="Proteomes" id="UP001597063">
    <property type="component" value="Unassembled WGS sequence"/>
</dbReference>